<reference evidence="2 3" key="1">
    <citation type="submission" date="2017-02" db="EMBL/GenBank/DDBJ databases">
        <authorList>
            <person name="Peterson S.W."/>
        </authorList>
    </citation>
    <scope>NUCLEOTIDE SEQUENCE [LARGE SCALE GENOMIC DNA]</scope>
    <source>
        <strain evidence="2 3">B Mb 05.01</strain>
    </source>
</reference>
<feature type="region of interest" description="Disordered" evidence="1">
    <location>
        <begin position="18"/>
        <end position="41"/>
    </location>
</feature>
<organism evidence="2 3">
    <name type="scientific">Microbacterium esteraromaticum</name>
    <dbReference type="NCBI Taxonomy" id="57043"/>
    <lineage>
        <taxon>Bacteria</taxon>
        <taxon>Bacillati</taxon>
        <taxon>Actinomycetota</taxon>
        <taxon>Actinomycetes</taxon>
        <taxon>Micrococcales</taxon>
        <taxon>Microbacteriaceae</taxon>
        <taxon>Microbacterium</taxon>
    </lineage>
</organism>
<keyword evidence="3" id="KW-1185">Reference proteome</keyword>
<dbReference type="EMBL" id="FUKO01000012">
    <property type="protein sequence ID" value="SJN22276.1"/>
    <property type="molecule type" value="Genomic_DNA"/>
</dbReference>
<accession>A0A1R4IR04</accession>
<name>A0A1R4IR04_9MICO</name>
<dbReference type="RefSeq" id="WP_256971504.1">
    <property type="nucleotide sequence ID" value="NZ_FUKO01000012.1"/>
</dbReference>
<sequence length="41" mass="4369">MKKRTMIVGALVATAGMGQSAGWPRSAEHSTTPKQDLCPRV</sequence>
<gene>
    <name evidence="2" type="ORF">FM104_03440</name>
</gene>
<protein>
    <submittedName>
        <fullName evidence="2">Uncharacterized protein</fullName>
    </submittedName>
</protein>
<proteinExistence type="predicted"/>
<evidence type="ECO:0000313" key="3">
    <source>
        <dbReference type="Proteomes" id="UP000196320"/>
    </source>
</evidence>
<dbReference type="Proteomes" id="UP000196320">
    <property type="component" value="Unassembled WGS sequence"/>
</dbReference>
<dbReference type="AlphaFoldDB" id="A0A1R4IR04"/>
<evidence type="ECO:0000256" key="1">
    <source>
        <dbReference type="SAM" id="MobiDB-lite"/>
    </source>
</evidence>
<evidence type="ECO:0000313" key="2">
    <source>
        <dbReference type="EMBL" id="SJN22276.1"/>
    </source>
</evidence>